<dbReference type="InterPro" id="IPR036770">
    <property type="entry name" value="Ankyrin_rpt-contain_sf"/>
</dbReference>
<evidence type="ECO:0000256" key="2">
    <source>
        <dbReference type="ARBA" id="ARBA00022695"/>
    </source>
</evidence>
<keyword evidence="7" id="KW-0040">ANK repeat</keyword>
<feature type="compositionally biased region" description="Basic and acidic residues" evidence="9">
    <location>
        <begin position="729"/>
        <end position="738"/>
    </location>
</feature>
<keyword evidence="8" id="KW-0175">Coiled coil</keyword>
<feature type="compositionally biased region" description="Basic and acidic residues" evidence="9">
    <location>
        <begin position="745"/>
        <end position="763"/>
    </location>
</feature>
<keyword evidence="4" id="KW-0255">Endonuclease</keyword>
<dbReference type="InterPro" id="IPR041373">
    <property type="entry name" value="RT_RNaseH"/>
</dbReference>
<keyword evidence="5" id="KW-0378">Hydrolase</keyword>
<dbReference type="CDD" id="cd09274">
    <property type="entry name" value="RNase_HI_RT_Ty3"/>
    <property type="match status" value="1"/>
</dbReference>
<dbReference type="SMART" id="SM00248">
    <property type="entry name" value="ANK"/>
    <property type="match status" value="1"/>
</dbReference>
<evidence type="ECO:0000256" key="3">
    <source>
        <dbReference type="ARBA" id="ARBA00022722"/>
    </source>
</evidence>
<dbReference type="PROSITE" id="PS50088">
    <property type="entry name" value="ANK_REPEAT"/>
    <property type="match status" value="1"/>
</dbReference>
<dbReference type="Pfam" id="PF17921">
    <property type="entry name" value="Integrase_H2C2"/>
    <property type="match status" value="1"/>
</dbReference>
<evidence type="ECO:0000313" key="12">
    <source>
        <dbReference type="Proteomes" id="UP000225706"/>
    </source>
</evidence>
<evidence type="ECO:0000256" key="7">
    <source>
        <dbReference type="PROSITE-ProRule" id="PRU00023"/>
    </source>
</evidence>
<keyword evidence="1" id="KW-0808">Transferase</keyword>
<keyword evidence="3" id="KW-0540">Nuclease</keyword>
<dbReference type="Pfam" id="PF00665">
    <property type="entry name" value="rve"/>
    <property type="match status" value="1"/>
</dbReference>
<gene>
    <name evidence="11" type="primary">Tf2-6</name>
    <name evidence="11" type="ORF">AWC38_SpisGene6681</name>
</gene>
<organism evidence="11 12">
    <name type="scientific">Stylophora pistillata</name>
    <name type="common">Smooth cauliflower coral</name>
    <dbReference type="NCBI Taxonomy" id="50429"/>
    <lineage>
        <taxon>Eukaryota</taxon>
        <taxon>Metazoa</taxon>
        <taxon>Cnidaria</taxon>
        <taxon>Anthozoa</taxon>
        <taxon>Hexacorallia</taxon>
        <taxon>Scleractinia</taxon>
        <taxon>Astrocoeniina</taxon>
        <taxon>Pocilloporidae</taxon>
        <taxon>Stylophora</taxon>
    </lineage>
</organism>
<dbReference type="GO" id="GO:0004519">
    <property type="term" value="F:endonuclease activity"/>
    <property type="evidence" value="ECO:0007669"/>
    <property type="project" value="UniProtKB-KW"/>
</dbReference>
<dbReference type="GO" id="GO:0016787">
    <property type="term" value="F:hydrolase activity"/>
    <property type="evidence" value="ECO:0007669"/>
    <property type="project" value="UniProtKB-KW"/>
</dbReference>
<evidence type="ECO:0000256" key="1">
    <source>
        <dbReference type="ARBA" id="ARBA00022679"/>
    </source>
</evidence>
<feature type="region of interest" description="Disordered" evidence="9">
    <location>
        <begin position="726"/>
        <end position="784"/>
    </location>
</feature>
<protein>
    <submittedName>
        <fullName evidence="11">Transposon Tf2-6 polyprotein</fullName>
    </submittedName>
</protein>
<keyword evidence="2" id="KW-0548">Nucleotidyltransferase</keyword>
<dbReference type="Pfam" id="PF12796">
    <property type="entry name" value="Ank_2"/>
    <property type="match status" value="1"/>
</dbReference>
<dbReference type="SUPFAM" id="SSF48403">
    <property type="entry name" value="Ankyrin repeat"/>
    <property type="match status" value="1"/>
</dbReference>
<evidence type="ECO:0000256" key="5">
    <source>
        <dbReference type="ARBA" id="ARBA00022801"/>
    </source>
</evidence>
<dbReference type="Pfam" id="PF17917">
    <property type="entry name" value="RT_RNaseH"/>
    <property type="match status" value="1"/>
</dbReference>
<dbReference type="GO" id="GO:0003676">
    <property type="term" value="F:nucleic acid binding"/>
    <property type="evidence" value="ECO:0007669"/>
    <property type="project" value="InterPro"/>
</dbReference>
<dbReference type="AlphaFoldDB" id="A0A2B4SD44"/>
<dbReference type="InterPro" id="IPR041588">
    <property type="entry name" value="Integrase_H2C2"/>
</dbReference>
<dbReference type="FunFam" id="1.10.340.70:FF:000004">
    <property type="entry name" value="Retrovirus-related Pol polyprotein from transposon 297-like Protein"/>
    <property type="match status" value="1"/>
</dbReference>
<evidence type="ECO:0000256" key="4">
    <source>
        <dbReference type="ARBA" id="ARBA00022759"/>
    </source>
</evidence>
<evidence type="ECO:0000256" key="6">
    <source>
        <dbReference type="ARBA" id="ARBA00022918"/>
    </source>
</evidence>
<dbReference type="GO" id="GO:0015074">
    <property type="term" value="P:DNA integration"/>
    <property type="evidence" value="ECO:0007669"/>
    <property type="project" value="InterPro"/>
</dbReference>
<dbReference type="PANTHER" id="PTHR37984:SF8">
    <property type="entry name" value="CCHC-TYPE DOMAIN-CONTAINING PROTEIN"/>
    <property type="match status" value="1"/>
</dbReference>
<accession>A0A2B4SD44</accession>
<dbReference type="PROSITE" id="PS50994">
    <property type="entry name" value="INTEGRASE"/>
    <property type="match status" value="1"/>
</dbReference>
<dbReference type="Gene3D" id="1.10.340.70">
    <property type="match status" value="1"/>
</dbReference>
<name>A0A2B4SD44_STYPI</name>
<dbReference type="PROSITE" id="PS50297">
    <property type="entry name" value="ANK_REP_REGION"/>
    <property type="match status" value="1"/>
</dbReference>
<dbReference type="InterPro" id="IPR036397">
    <property type="entry name" value="RNaseH_sf"/>
</dbReference>
<dbReference type="Gene3D" id="3.30.420.10">
    <property type="entry name" value="Ribonuclease H-like superfamily/Ribonuclease H"/>
    <property type="match status" value="1"/>
</dbReference>
<evidence type="ECO:0000313" key="11">
    <source>
        <dbReference type="EMBL" id="PFX28604.1"/>
    </source>
</evidence>
<feature type="region of interest" description="Disordered" evidence="9">
    <location>
        <begin position="642"/>
        <end position="667"/>
    </location>
</feature>
<reference evidence="12" key="1">
    <citation type="journal article" date="2017" name="bioRxiv">
        <title>Comparative analysis of the genomes of Stylophora pistillata and Acropora digitifera provides evidence for extensive differences between species of corals.</title>
        <authorList>
            <person name="Voolstra C.R."/>
            <person name="Li Y."/>
            <person name="Liew Y.J."/>
            <person name="Baumgarten S."/>
            <person name="Zoccola D."/>
            <person name="Flot J.-F."/>
            <person name="Tambutte S."/>
            <person name="Allemand D."/>
            <person name="Aranda M."/>
        </authorList>
    </citation>
    <scope>NUCLEOTIDE SEQUENCE [LARGE SCALE GENOMIC DNA]</scope>
</reference>
<feature type="repeat" description="ANK" evidence="7">
    <location>
        <begin position="816"/>
        <end position="848"/>
    </location>
</feature>
<dbReference type="InterPro" id="IPR002110">
    <property type="entry name" value="Ankyrin_rpt"/>
</dbReference>
<dbReference type="SUPFAM" id="SSF53098">
    <property type="entry name" value="Ribonuclease H-like"/>
    <property type="match status" value="1"/>
</dbReference>
<dbReference type="InterPro" id="IPR001584">
    <property type="entry name" value="Integrase_cat-core"/>
</dbReference>
<feature type="domain" description="Integrase catalytic" evidence="10">
    <location>
        <begin position="463"/>
        <end position="622"/>
    </location>
</feature>
<dbReference type="FunFam" id="3.10.20.370:FF:000001">
    <property type="entry name" value="Retrovirus-related Pol polyprotein from transposon 17.6-like protein"/>
    <property type="match status" value="1"/>
</dbReference>
<evidence type="ECO:0000259" key="10">
    <source>
        <dbReference type="PROSITE" id="PS50994"/>
    </source>
</evidence>
<keyword evidence="12" id="KW-1185">Reference proteome</keyword>
<dbReference type="SUPFAM" id="SSF56672">
    <property type="entry name" value="DNA/RNA polymerases"/>
    <property type="match status" value="1"/>
</dbReference>
<dbReference type="EMBL" id="LSMT01000080">
    <property type="protein sequence ID" value="PFX28604.1"/>
    <property type="molecule type" value="Genomic_DNA"/>
</dbReference>
<proteinExistence type="predicted"/>
<dbReference type="GO" id="GO:0003964">
    <property type="term" value="F:RNA-directed DNA polymerase activity"/>
    <property type="evidence" value="ECO:0007669"/>
    <property type="project" value="UniProtKB-KW"/>
</dbReference>
<dbReference type="PANTHER" id="PTHR37984">
    <property type="entry name" value="PROTEIN CBG26694"/>
    <property type="match status" value="1"/>
</dbReference>
<dbReference type="OrthoDB" id="6429135at2759"/>
<sequence length="905" mass="102437">MSDMASNTPNTPFPQFKTTGDDKHDVEVYIEDLVDYCIMQDWFDPSKETEAAKWTKPEKAMACLRASLSPAARAIYKYSLGLSEQDQSKPHMVINALKEYYGASIGVSGERQKFLSLLQNEEESIASWETRIRNQAAQCEELTRDDTEFLWSEVHEAAFNSAKTLIASTTVLRYYDVSLPVTLQVDASDSAIGGVLLQEGHPVCFTSHTLSATEKNYAHIEKECLAIVSCMEKWHHYLYGKRDITVHSDHQPLETIFKKPLSRAPRRLQRMMLRLQNYQFTVQYKKGKELFVADTLSRAPLNGGTQSPSRMTQDYDVFRVNLTQMDLSPNLVKPGTMNQIRKETEKDPSLMTPNNMVLGGRPRQKSEVPEEIRAYWELRDEISVYDGVLFKSHQVIVLASLRPELLQKIHKAHQGADSSIRRARESVYWPGMQAALRQTCSSCGVCSQYLSERPQEPMQSHAITSRPWERVSADLFQLNGINYLVIVDDYSDYIKLEPFKNTSAVAVIRALKRNFARHGIPDECVTDNGPQIVSHECTRFAREYGFTSIRSSPYHSRGNGKAESAVKIAKNILKKSRFEDPYLALLAYRNTPQQGCQYSPAQRLMSRKLRGIIPAAASQLLPQAASGQVVMRNIEERRARSKAHYDKRASGPLKPFAPGEKVFLKPRPTNKPQPWIYGEVIEPTSRSCVIKTAMGPIRRNHAQIREARTEPAERHTTGMDQLEIASTHSEQEQERQPADLEQMELESRLPREEGGLRRPHMESESTQSSADECGLRRSQRTRKRPSRFKDYVIASSEIVNMLLTKYKADINACDGEGYTPLHLAAMHGTIQVVKMLVELNADVNLKVDGKDAADLARMNDEIEIEKFLKSKRSSTLEDSDIQSAQSNSILQVKLLKEAKRGGGKC</sequence>
<dbReference type="Gene3D" id="3.10.20.370">
    <property type="match status" value="1"/>
</dbReference>
<dbReference type="InterPro" id="IPR050951">
    <property type="entry name" value="Retrovirus_Pol_polyprotein"/>
</dbReference>
<dbReference type="STRING" id="50429.A0A2B4SD44"/>
<dbReference type="Gene3D" id="1.25.40.20">
    <property type="entry name" value="Ankyrin repeat-containing domain"/>
    <property type="match status" value="1"/>
</dbReference>
<evidence type="ECO:0000256" key="9">
    <source>
        <dbReference type="SAM" id="MobiDB-lite"/>
    </source>
</evidence>
<dbReference type="Proteomes" id="UP000225706">
    <property type="component" value="Unassembled WGS sequence"/>
</dbReference>
<keyword evidence="6" id="KW-0695">RNA-directed DNA polymerase</keyword>
<comment type="caution">
    <text evidence="11">The sequence shown here is derived from an EMBL/GenBank/DDBJ whole genome shotgun (WGS) entry which is preliminary data.</text>
</comment>
<dbReference type="InterPro" id="IPR012337">
    <property type="entry name" value="RNaseH-like_sf"/>
</dbReference>
<evidence type="ECO:0000256" key="8">
    <source>
        <dbReference type="SAM" id="Coils"/>
    </source>
</evidence>
<feature type="coiled-coil region" evidence="8">
    <location>
        <begin position="118"/>
        <end position="145"/>
    </location>
</feature>
<dbReference type="InterPro" id="IPR043502">
    <property type="entry name" value="DNA/RNA_pol_sf"/>
</dbReference>
<dbReference type="FunFam" id="3.30.420.10:FF:000063">
    <property type="entry name" value="Retrovirus-related Pol polyprotein from transposon 297-like Protein"/>
    <property type="match status" value="1"/>
</dbReference>